<dbReference type="Pfam" id="PF08220">
    <property type="entry name" value="HTH_DeoR"/>
    <property type="match status" value="1"/>
</dbReference>
<proteinExistence type="predicted"/>
<dbReference type="SUPFAM" id="SSF46785">
    <property type="entry name" value="Winged helix' DNA-binding domain"/>
    <property type="match status" value="1"/>
</dbReference>
<dbReference type="InterPro" id="IPR018356">
    <property type="entry name" value="Tscrpt_reg_HTH_DeoR_CS"/>
</dbReference>
<dbReference type="PANTHER" id="PTHR30363">
    <property type="entry name" value="HTH-TYPE TRANSCRIPTIONAL REGULATOR SRLR-RELATED"/>
    <property type="match status" value="1"/>
</dbReference>
<dbReference type="PRINTS" id="PR00037">
    <property type="entry name" value="HTHLACR"/>
</dbReference>
<dbReference type="InterPro" id="IPR036390">
    <property type="entry name" value="WH_DNA-bd_sf"/>
</dbReference>
<accession>A0A8J3QTA8</accession>
<evidence type="ECO:0000313" key="6">
    <source>
        <dbReference type="Proteomes" id="UP000642748"/>
    </source>
</evidence>
<dbReference type="InterPro" id="IPR036388">
    <property type="entry name" value="WH-like_DNA-bd_sf"/>
</dbReference>
<evidence type="ECO:0000256" key="2">
    <source>
        <dbReference type="ARBA" id="ARBA00023125"/>
    </source>
</evidence>
<dbReference type="AlphaFoldDB" id="A0A8J3QTA8"/>
<dbReference type="Proteomes" id="UP000642748">
    <property type="component" value="Unassembled WGS sequence"/>
</dbReference>
<evidence type="ECO:0000256" key="1">
    <source>
        <dbReference type="ARBA" id="ARBA00023015"/>
    </source>
</evidence>
<keyword evidence="6" id="KW-1185">Reference proteome</keyword>
<dbReference type="SMART" id="SM00420">
    <property type="entry name" value="HTH_DEOR"/>
    <property type="match status" value="1"/>
</dbReference>
<keyword evidence="1" id="KW-0805">Transcription regulation</keyword>
<dbReference type="EMBL" id="BONZ01000038">
    <property type="protein sequence ID" value="GIH15797.1"/>
    <property type="molecule type" value="Genomic_DNA"/>
</dbReference>
<protein>
    <submittedName>
        <fullName evidence="5">DeoR family transcriptional regulator</fullName>
    </submittedName>
</protein>
<dbReference type="InterPro" id="IPR037171">
    <property type="entry name" value="NagB/RpiA_transferase-like"/>
</dbReference>
<name>A0A8J3QTA8_9ACTN</name>
<dbReference type="SUPFAM" id="SSF100950">
    <property type="entry name" value="NagB/RpiA/CoA transferase-like"/>
    <property type="match status" value="1"/>
</dbReference>
<dbReference type="InterPro" id="IPR050313">
    <property type="entry name" value="Carb_Metab_HTH_regulators"/>
</dbReference>
<dbReference type="RefSeq" id="WP_203919422.1">
    <property type="nucleotide sequence ID" value="NZ_BONZ01000038.1"/>
</dbReference>
<keyword evidence="3" id="KW-0804">Transcription</keyword>
<dbReference type="Pfam" id="PF00455">
    <property type="entry name" value="DeoRC"/>
    <property type="match status" value="1"/>
</dbReference>
<dbReference type="PROSITE" id="PS51000">
    <property type="entry name" value="HTH_DEOR_2"/>
    <property type="match status" value="1"/>
</dbReference>
<organism evidence="5 6">
    <name type="scientific">Rugosimonospora africana</name>
    <dbReference type="NCBI Taxonomy" id="556532"/>
    <lineage>
        <taxon>Bacteria</taxon>
        <taxon>Bacillati</taxon>
        <taxon>Actinomycetota</taxon>
        <taxon>Actinomycetes</taxon>
        <taxon>Micromonosporales</taxon>
        <taxon>Micromonosporaceae</taxon>
        <taxon>Rugosimonospora</taxon>
    </lineage>
</organism>
<dbReference type="PROSITE" id="PS00894">
    <property type="entry name" value="HTH_DEOR_1"/>
    <property type="match status" value="1"/>
</dbReference>
<dbReference type="GO" id="GO:0003700">
    <property type="term" value="F:DNA-binding transcription factor activity"/>
    <property type="evidence" value="ECO:0007669"/>
    <property type="project" value="InterPro"/>
</dbReference>
<dbReference type="SMART" id="SM01134">
    <property type="entry name" value="DeoRC"/>
    <property type="match status" value="1"/>
</dbReference>
<comment type="caution">
    <text evidence="5">The sequence shown here is derived from an EMBL/GenBank/DDBJ whole genome shotgun (WGS) entry which is preliminary data.</text>
</comment>
<dbReference type="InterPro" id="IPR014036">
    <property type="entry name" value="DeoR-like_C"/>
</dbReference>
<gene>
    <name evidence="5" type="ORF">Raf01_39690</name>
</gene>
<sequence length="268" mass="29140">MTDRGRRKEPATRQQDVAEYLMRVGTASAQDLADLFDVSLVTAHRDLDELARRGLVRKFHGGVTALPSSVFESNVGYRRQLALAEKRAIAREAVELIEPGMSVLFDDSTTTLALAELAADIEPLTVITNFAPIITLLMGRKNIRLIALGGEYNELHDSFVGVPCTESARALHTDIGFYSFAGVADGGVHHQEQEIVVTKRAMLDVASRRVLLVDHSKLGRSALHRVTDLARFERLVTDDGAAPEALRALTEQQIATTVAARTGPDASG</sequence>
<reference evidence="5" key="1">
    <citation type="submission" date="2021-01" db="EMBL/GenBank/DDBJ databases">
        <title>Whole genome shotgun sequence of Rugosimonospora africana NBRC 104875.</title>
        <authorList>
            <person name="Komaki H."/>
            <person name="Tamura T."/>
        </authorList>
    </citation>
    <scope>NUCLEOTIDE SEQUENCE</scope>
    <source>
        <strain evidence="5">NBRC 104875</strain>
    </source>
</reference>
<evidence type="ECO:0000313" key="5">
    <source>
        <dbReference type="EMBL" id="GIH15797.1"/>
    </source>
</evidence>
<dbReference type="PANTHER" id="PTHR30363:SF8">
    <property type="entry name" value="DEOXYRIBOSE OPERON REPRESSOR"/>
    <property type="match status" value="1"/>
</dbReference>
<keyword evidence="2" id="KW-0238">DNA-binding</keyword>
<dbReference type="InterPro" id="IPR001034">
    <property type="entry name" value="DeoR_HTH"/>
</dbReference>
<evidence type="ECO:0000256" key="3">
    <source>
        <dbReference type="ARBA" id="ARBA00023163"/>
    </source>
</evidence>
<feature type="domain" description="HTH deoR-type" evidence="4">
    <location>
        <begin position="10"/>
        <end position="65"/>
    </location>
</feature>
<evidence type="ECO:0000259" key="4">
    <source>
        <dbReference type="PROSITE" id="PS51000"/>
    </source>
</evidence>
<dbReference type="Gene3D" id="1.10.10.10">
    <property type="entry name" value="Winged helix-like DNA-binding domain superfamily/Winged helix DNA-binding domain"/>
    <property type="match status" value="1"/>
</dbReference>
<dbReference type="GO" id="GO:0003677">
    <property type="term" value="F:DNA binding"/>
    <property type="evidence" value="ECO:0007669"/>
    <property type="project" value="UniProtKB-KW"/>
</dbReference>